<dbReference type="RefSeq" id="XP_001456526.1">
    <property type="nucleotide sequence ID" value="XM_001456489.1"/>
</dbReference>
<proteinExistence type="predicted"/>
<dbReference type="GeneID" id="5042311"/>
<name>A0E1G2_PARTE</name>
<accession>A0E1G2</accession>
<organism evidence="1 2">
    <name type="scientific">Paramecium tetraurelia</name>
    <dbReference type="NCBI Taxonomy" id="5888"/>
    <lineage>
        <taxon>Eukaryota</taxon>
        <taxon>Sar</taxon>
        <taxon>Alveolata</taxon>
        <taxon>Ciliophora</taxon>
        <taxon>Intramacronucleata</taxon>
        <taxon>Oligohymenophorea</taxon>
        <taxon>Peniculida</taxon>
        <taxon>Parameciidae</taxon>
        <taxon>Paramecium</taxon>
    </lineage>
</organism>
<dbReference type="AlphaFoldDB" id="A0E1G2"/>
<evidence type="ECO:0000313" key="1">
    <source>
        <dbReference type="EMBL" id="CAK89129.1"/>
    </source>
</evidence>
<dbReference type="InParanoid" id="A0E1G2"/>
<dbReference type="InterPro" id="IPR016024">
    <property type="entry name" value="ARM-type_fold"/>
</dbReference>
<protein>
    <recommendedName>
        <fullName evidence="3">Importin N-terminal domain-containing protein</fullName>
    </recommendedName>
</protein>
<gene>
    <name evidence="1" type="ORF">GSPATT00022298001</name>
</gene>
<reference evidence="1 2" key="1">
    <citation type="journal article" date="2006" name="Nature">
        <title>Global trends of whole-genome duplications revealed by the ciliate Paramecium tetraurelia.</title>
        <authorList>
            <consortium name="Genoscope"/>
            <person name="Aury J.-M."/>
            <person name="Jaillon O."/>
            <person name="Duret L."/>
            <person name="Noel B."/>
            <person name="Jubin C."/>
            <person name="Porcel B.M."/>
            <person name="Segurens B."/>
            <person name="Daubin V."/>
            <person name="Anthouard V."/>
            <person name="Aiach N."/>
            <person name="Arnaiz O."/>
            <person name="Billaut A."/>
            <person name="Beisson J."/>
            <person name="Blanc I."/>
            <person name="Bouhouche K."/>
            <person name="Camara F."/>
            <person name="Duharcourt S."/>
            <person name="Guigo R."/>
            <person name="Gogendeau D."/>
            <person name="Katinka M."/>
            <person name="Keller A.-M."/>
            <person name="Kissmehl R."/>
            <person name="Klotz C."/>
            <person name="Koll F."/>
            <person name="Le Moue A."/>
            <person name="Lepere C."/>
            <person name="Malinsky S."/>
            <person name="Nowacki M."/>
            <person name="Nowak J.K."/>
            <person name="Plattner H."/>
            <person name="Poulain J."/>
            <person name="Ruiz F."/>
            <person name="Serrano V."/>
            <person name="Zagulski M."/>
            <person name="Dessen P."/>
            <person name="Betermier M."/>
            <person name="Weissenbach J."/>
            <person name="Scarpelli C."/>
            <person name="Schachter V."/>
            <person name="Sperling L."/>
            <person name="Meyer E."/>
            <person name="Cohen J."/>
            <person name="Wincker P."/>
        </authorList>
    </citation>
    <scope>NUCLEOTIDE SEQUENCE [LARGE SCALE GENOMIC DNA]</scope>
    <source>
        <strain evidence="1 2">Stock d4-2</strain>
    </source>
</reference>
<evidence type="ECO:0000313" key="2">
    <source>
        <dbReference type="Proteomes" id="UP000000600"/>
    </source>
</evidence>
<sequence length="129" mass="14902">MMNQQEYINLIVMAFQSKETQTRRKAEEQLIQACQNDARSVEILCELSSQQNDLLLAEQAAITIITAVKKFIGNTSKTMFDSNLEPYAVEMRLHHVDLFVQMLTKQISDKIKVSIQQALQQLVYYDKCK</sequence>
<dbReference type="EMBL" id="CT868653">
    <property type="protein sequence ID" value="CAK89129.1"/>
    <property type="molecule type" value="Genomic_DNA"/>
</dbReference>
<dbReference type="SUPFAM" id="SSF48371">
    <property type="entry name" value="ARM repeat"/>
    <property type="match status" value="1"/>
</dbReference>
<dbReference type="Proteomes" id="UP000000600">
    <property type="component" value="Unassembled WGS sequence"/>
</dbReference>
<dbReference type="HOGENOM" id="CLU_1953041_0_0_1"/>
<evidence type="ECO:0008006" key="3">
    <source>
        <dbReference type="Google" id="ProtNLM"/>
    </source>
</evidence>
<dbReference type="KEGG" id="ptm:GSPATT00022298001"/>
<keyword evidence="2" id="KW-1185">Reference proteome</keyword>